<reference evidence="14" key="1">
    <citation type="submission" date="2015-06" db="EMBL/GenBank/DDBJ databases">
        <authorList>
            <person name="Bertelli C."/>
        </authorList>
    </citation>
    <scope>NUCLEOTIDE SEQUENCE [LARGE SCALE GENOMIC DNA]</scope>
    <source>
        <strain evidence="14">CRIB-30</strain>
    </source>
</reference>
<evidence type="ECO:0000256" key="10">
    <source>
        <dbReference type="ARBA" id="ARBA00023136"/>
    </source>
</evidence>
<dbReference type="Pfam" id="PF02163">
    <property type="entry name" value="Peptidase_M50"/>
    <property type="match status" value="1"/>
</dbReference>
<dbReference type="EMBL" id="CWGJ01000025">
    <property type="protein sequence ID" value="CRX39040.1"/>
    <property type="molecule type" value="Genomic_DNA"/>
</dbReference>
<dbReference type="PANTHER" id="PTHR42837">
    <property type="entry name" value="REGULATOR OF SIGMA-E PROTEASE RSEP"/>
    <property type="match status" value="1"/>
</dbReference>
<sequence length="651" mass="73568">MATGILLALLCLSFLIFIHELGHYVMARLVGMRVETFAIGFGRPLYSWDYKGTKWQIGWLPFGGFVKIAGQEVNGEEDPYSIPDGFFGKSPLDRIKVALAGPLMNLLFAFLLFTVIWSFGGREKNFSEFTPKIGWIDPKSELYASGIRPGDEIVAYGNQPFSSFKDHLYAPMTASEDLLVQGNRVDYLTGAKKPFSTKVKVYPHPNSLEKGIMTAGILQPANYIIYDKLPGDKENPLPEGSPLEHSGIQYGDRIFWVDGEIVFSMQELNKILNDERVFLIVQRDGKEIMSRVPLVELEELRLDQQVKDELTDWQYEAGLGGVKPNQLKVIPYNLTSGLVVEGPLRFIDKDKEKEAFPEHMFSKLEEPLLPGDRIIAVQGEKVRTSSEMLKEIQRKKATVIIQRKSIKEAPVLWRLADAEFEEEIPGGDLKTLVDSLGQETPKTNSGSLYLLSSVIPKKRSEFTLSDEAKEQYSNEMKEALSQIERMEDPEKRAAALNLLENRENQLLLGLSGVQDRRVNYNPNPVEQFKSIIDEIYRTLYALVTGTLNPKWMSGPIGIVQVMNEGYKISSKEALYWMAFISLNLGVINLLPIPVLDGGTIVICLFELLSGKKIKPKTLEKLIVPFAVLLIVFFVFLTYHDLARLFKNFLPW</sequence>
<dbReference type="OrthoDB" id="9782003at2"/>
<feature type="transmembrane region" description="Helical" evidence="11">
    <location>
        <begin position="621"/>
        <end position="638"/>
    </location>
</feature>
<dbReference type="GO" id="GO:0016020">
    <property type="term" value="C:membrane"/>
    <property type="evidence" value="ECO:0007669"/>
    <property type="project" value="UniProtKB-SubCell"/>
</dbReference>
<dbReference type="Gene3D" id="2.30.42.10">
    <property type="match status" value="1"/>
</dbReference>
<keyword evidence="6 13" id="KW-0378">Hydrolase</keyword>
<dbReference type="InterPro" id="IPR008915">
    <property type="entry name" value="Peptidase_M50"/>
</dbReference>
<evidence type="ECO:0000256" key="5">
    <source>
        <dbReference type="ARBA" id="ARBA00022692"/>
    </source>
</evidence>
<evidence type="ECO:0000313" key="13">
    <source>
        <dbReference type="EMBL" id="CRX39040.1"/>
    </source>
</evidence>
<dbReference type="EC" id="3.4.24.-" evidence="13"/>
<evidence type="ECO:0000256" key="7">
    <source>
        <dbReference type="ARBA" id="ARBA00022833"/>
    </source>
</evidence>
<dbReference type="GO" id="GO:0004222">
    <property type="term" value="F:metalloendopeptidase activity"/>
    <property type="evidence" value="ECO:0007669"/>
    <property type="project" value="InterPro"/>
</dbReference>
<evidence type="ECO:0000256" key="9">
    <source>
        <dbReference type="ARBA" id="ARBA00023049"/>
    </source>
</evidence>
<keyword evidence="8 11" id="KW-1133">Transmembrane helix</keyword>
<evidence type="ECO:0000256" key="4">
    <source>
        <dbReference type="ARBA" id="ARBA00022670"/>
    </source>
</evidence>
<keyword evidence="14" id="KW-1185">Reference proteome</keyword>
<keyword evidence="4 13" id="KW-0645">Protease</keyword>
<comment type="subcellular location">
    <subcellularLocation>
        <location evidence="2">Membrane</location>
        <topology evidence="2">Multi-pass membrane protein</topology>
    </subcellularLocation>
</comment>
<evidence type="ECO:0000256" key="3">
    <source>
        <dbReference type="ARBA" id="ARBA00007931"/>
    </source>
</evidence>
<feature type="domain" description="Peptidase M50" evidence="12">
    <location>
        <begin position="8"/>
        <end position="630"/>
    </location>
</feature>
<keyword evidence="9 13" id="KW-0482">Metalloprotease</keyword>
<proteinExistence type="inferred from homology"/>
<evidence type="ECO:0000256" key="11">
    <source>
        <dbReference type="SAM" id="Phobius"/>
    </source>
</evidence>
<evidence type="ECO:0000256" key="1">
    <source>
        <dbReference type="ARBA" id="ARBA00001947"/>
    </source>
</evidence>
<name>A0A0H5E6X1_9BACT</name>
<comment type="similarity">
    <text evidence="3">Belongs to the peptidase M50B family.</text>
</comment>
<evidence type="ECO:0000313" key="14">
    <source>
        <dbReference type="Proteomes" id="UP000220251"/>
    </source>
</evidence>
<dbReference type="RefSeq" id="WP_098038897.1">
    <property type="nucleotide sequence ID" value="NZ_CWGJ01000025.1"/>
</dbReference>
<keyword evidence="5 11" id="KW-0812">Transmembrane</keyword>
<evidence type="ECO:0000259" key="12">
    <source>
        <dbReference type="Pfam" id="PF02163"/>
    </source>
</evidence>
<dbReference type="InterPro" id="IPR036034">
    <property type="entry name" value="PDZ_sf"/>
</dbReference>
<dbReference type="SUPFAM" id="SSF50156">
    <property type="entry name" value="PDZ domain-like"/>
    <property type="match status" value="2"/>
</dbReference>
<keyword evidence="7" id="KW-0862">Zinc</keyword>
<protein>
    <submittedName>
        <fullName evidence="13">Putative zinc metalloprotease</fullName>
        <ecNumber evidence="13">3.4.24.-</ecNumber>
    </submittedName>
</protein>
<dbReference type="PANTHER" id="PTHR42837:SF2">
    <property type="entry name" value="MEMBRANE METALLOPROTEASE ARASP2, CHLOROPLASTIC-RELATED"/>
    <property type="match status" value="1"/>
</dbReference>
<dbReference type="CDD" id="cd06163">
    <property type="entry name" value="S2P-M50_PDZ_RseP-like"/>
    <property type="match status" value="1"/>
</dbReference>
<evidence type="ECO:0000256" key="6">
    <source>
        <dbReference type="ARBA" id="ARBA00022801"/>
    </source>
</evidence>
<dbReference type="InterPro" id="IPR004387">
    <property type="entry name" value="Pept_M50_Zn"/>
</dbReference>
<accession>A0A0H5E6X1</accession>
<dbReference type="GO" id="GO:0006508">
    <property type="term" value="P:proteolysis"/>
    <property type="evidence" value="ECO:0007669"/>
    <property type="project" value="UniProtKB-KW"/>
</dbReference>
<feature type="transmembrane region" description="Helical" evidence="11">
    <location>
        <begin position="97"/>
        <end position="119"/>
    </location>
</feature>
<comment type="cofactor">
    <cofactor evidence="1">
        <name>Zn(2+)</name>
        <dbReference type="ChEBI" id="CHEBI:29105"/>
    </cofactor>
</comment>
<evidence type="ECO:0000256" key="2">
    <source>
        <dbReference type="ARBA" id="ARBA00004141"/>
    </source>
</evidence>
<keyword evidence="10 11" id="KW-0472">Membrane</keyword>
<evidence type="ECO:0000256" key="8">
    <source>
        <dbReference type="ARBA" id="ARBA00022989"/>
    </source>
</evidence>
<dbReference type="AlphaFoldDB" id="A0A0H5E6X1"/>
<dbReference type="Proteomes" id="UP000220251">
    <property type="component" value="Unassembled WGS sequence"/>
</dbReference>
<organism evidence="13 14">
    <name type="scientific">Estrella lausannensis</name>
    <dbReference type="NCBI Taxonomy" id="483423"/>
    <lineage>
        <taxon>Bacteria</taxon>
        <taxon>Pseudomonadati</taxon>
        <taxon>Chlamydiota</taxon>
        <taxon>Chlamydiia</taxon>
        <taxon>Parachlamydiales</taxon>
        <taxon>Candidatus Criblamydiaceae</taxon>
        <taxon>Estrella</taxon>
    </lineage>
</organism>
<gene>
    <name evidence="13" type="ORF">ELAC_1713</name>
</gene>